<evidence type="ECO:0000313" key="4">
    <source>
        <dbReference type="Proteomes" id="UP000824140"/>
    </source>
</evidence>
<dbReference type="EMBL" id="DVJN01000004">
    <property type="protein sequence ID" value="HIS91423.1"/>
    <property type="molecule type" value="Genomic_DNA"/>
</dbReference>
<accession>A0A9D1K609</accession>
<dbReference type="SUPFAM" id="SSF50037">
    <property type="entry name" value="C-terminal domain of transcriptional repressors"/>
    <property type="match status" value="1"/>
</dbReference>
<evidence type="ECO:0000313" key="3">
    <source>
        <dbReference type="EMBL" id="HIS91423.1"/>
    </source>
</evidence>
<comment type="caution">
    <text evidence="3">The sequence shown here is derived from an EMBL/GenBank/DDBJ whole genome shotgun (WGS) entry which is preliminary data.</text>
</comment>
<dbReference type="SMART" id="SM00899">
    <property type="entry name" value="FeoA"/>
    <property type="match status" value="1"/>
</dbReference>
<dbReference type="InterPro" id="IPR038157">
    <property type="entry name" value="FeoA_core_dom"/>
</dbReference>
<reference evidence="3" key="1">
    <citation type="submission" date="2020-10" db="EMBL/GenBank/DDBJ databases">
        <authorList>
            <person name="Gilroy R."/>
        </authorList>
    </citation>
    <scope>NUCLEOTIDE SEQUENCE</scope>
    <source>
        <strain evidence="3">13766</strain>
    </source>
</reference>
<dbReference type="InterPro" id="IPR008988">
    <property type="entry name" value="Transcriptional_repressor_C"/>
</dbReference>
<protein>
    <submittedName>
        <fullName evidence="3">Ferrous iron transport protein A</fullName>
    </submittedName>
</protein>
<evidence type="ECO:0000259" key="2">
    <source>
        <dbReference type="SMART" id="SM00899"/>
    </source>
</evidence>
<dbReference type="Gene3D" id="2.30.30.90">
    <property type="match status" value="1"/>
</dbReference>
<dbReference type="PANTHER" id="PTHR42954:SF2">
    <property type="entry name" value="FE(2+) TRANSPORT PROTEIN A"/>
    <property type="match status" value="1"/>
</dbReference>
<dbReference type="GO" id="GO:0046914">
    <property type="term" value="F:transition metal ion binding"/>
    <property type="evidence" value="ECO:0007669"/>
    <property type="project" value="InterPro"/>
</dbReference>
<name>A0A9D1K609_9FIRM</name>
<dbReference type="InterPro" id="IPR007167">
    <property type="entry name" value="Fe-transptr_FeoA-like"/>
</dbReference>
<dbReference type="PANTHER" id="PTHR42954">
    <property type="entry name" value="FE(2+) TRANSPORT PROTEIN A"/>
    <property type="match status" value="1"/>
</dbReference>
<reference evidence="3" key="2">
    <citation type="journal article" date="2021" name="PeerJ">
        <title>Extensive microbial diversity within the chicken gut microbiome revealed by metagenomics and culture.</title>
        <authorList>
            <person name="Gilroy R."/>
            <person name="Ravi A."/>
            <person name="Getino M."/>
            <person name="Pursley I."/>
            <person name="Horton D.L."/>
            <person name="Alikhan N.F."/>
            <person name="Baker D."/>
            <person name="Gharbi K."/>
            <person name="Hall N."/>
            <person name="Watson M."/>
            <person name="Adriaenssens E.M."/>
            <person name="Foster-Nyarko E."/>
            <person name="Jarju S."/>
            <person name="Secka A."/>
            <person name="Antonio M."/>
            <person name="Oren A."/>
            <person name="Chaudhuri R.R."/>
            <person name="La Ragione R."/>
            <person name="Hildebrand F."/>
            <person name="Pallen M.J."/>
        </authorList>
    </citation>
    <scope>NUCLEOTIDE SEQUENCE</scope>
    <source>
        <strain evidence="3">13766</strain>
    </source>
</reference>
<dbReference type="InterPro" id="IPR052713">
    <property type="entry name" value="FeoA"/>
</dbReference>
<evidence type="ECO:0000256" key="1">
    <source>
        <dbReference type="ARBA" id="ARBA00023004"/>
    </source>
</evidence>
<feature type="domain" description="Ferrous iron transporter FeoA-like" evidence="2">
    <location>
        <begin position="3"/>
        <end position="75"/>
    </location>
</feature>
<dbReference type="Proteomes" id="UP000824140">
    <property type="component" value="Unassembled WGS sequence"/>
</dbReference>
<organism evidence="3 4">
    <name type="scientific">Candidatus Alectryocaccomicrobium excrementavium</name>
    <dbReference type="NCBI Taxonomy" id="2840668"/>
    <lineage>
        <taxon>Bacteria</taxon>
        <taxon>Bacillati</taxon>
        <taxon>Bacillota</taxon>
        <taxon>Clostridia</taxon>
        <taxon>Candidatus Alectryocaccomicrobium</taxon>
    </lineage>
</organism>
<dbReference type="Pfam" id="PF04023">
    <property type="entry name" value="FeoA"/>
    <property type="match status" value="1"/>
</dbReference>
<sequence length="78" mass="8561">MERPLSELKDGATGVVCEIRLDGRTRRRLIEMGITPGAAMRVKRRAPLGDPLEVSLRGYDLALRAEDACKILVREAGA</sequence>
<gene>
    <name evidence="3" type="ORF">IAA84_00215</name>
</gene>
<keyword evidence="1" id="KW-0408">Iron</keyword>
<proteinExistence type="predicted"/>
<dbReference type="AlphaFoldDB" id="A0A9D1K609"/>